<evidence type="ECO:0000313" key="1">
    <source>
        <dbReference type="EMBL" id="KAH6939189.1"/>
    </source>
</evidence>
<accession>A0ACB7T2R6</accession>
<sequence length="165" mass="17885">MEEGRSGSRAKAPKQGGDARCAREGEALGERETTSRRLRQIDGSMGAFVRSRLCGWERAGPFPGRVGWCGPQGAFSRPLPSSLRPHRAASRFRLGVPSPNDHSARSGRVSSEHRITPMAILPLFLKDGRLGIRLHRARTEAGEAKATLMSASVENCNVRRGEGLA</sequence>
<gene>
    <name evidence="1" type="ORF">HPB50_016497</name>
</gene>
<name>A0ACB7T2R6_HYAAI</name>
<dbReference type="EMBL" id="CM023482">
    <property type="protein sequence ID" value="KAH6939189.1"/>
    <property type="molecule type" value="Genomic_DNA"/>
</dbReference>
<dbReference type="Proteomes" id="UP000821845">
    <property type="component" value="Chromosome 2"/>
</dbReference>
<reference evidence="1" key="1">
    <citation type="submission" date="2020-05" db="EMBL/GenBank/DDBJ databases">
        <title>Large-scale comparative analyses of tick genomes elucidate their genetic diversity and vector capacities.</title>
        <authorList>
            <person name="Jia N."/>
            <person name="Wang J."/>
            <person name="Shi W."/>
            <person name="Du L."/>
            <person name="Sun Y."/>
            <person name="Zhan W."/>
            <person name="Jiang J."/>
            <person name="Wang Q."/>
            <person name="Zhang B."/>
            <person name="Ji P."/>
            <person name="Sakyi L.B."/>
            <person name="Cui X."/>
            <person name="Yuan T."/>
            <person name="Jiang B."/>
            <person name="Yang W."/>
            <person name="Lam T.T.-Y."/>
            <person name="Chang Q."/>
            <person name="Ding S."/>
            <person name="Wang X."/>
            <person name="Zhu J."/>
            <person name="Ruan X."/>
            <person name="Zhao L."/>
            <person name="Wei J."/>
            <person name="Que T."/>
            <person name="Du C."/>
            <person name="Cheng J."/>
            <person name="Dai P."/>
            <person name="Han X."/>
            <person name="Huang E."/>
            <person name="Gao Y."/>
            <person name="Liu J."/>
            <person name="Shao H."/>
            <person name="Ye R."/>
            <person name="Li L."/>
            <person name="Wei W."/>
            <person name="Wang X."/>
            <person name="Wang C."/>
            <person name="Yang T."/>
            <person name="Huo Q."/>
            <person name="Li W."/>
            <person name="Guo W."/>
            <person name="Chen H."/>
            <person name="Zhou L."/>
            <person name="Ni X."/>
            <person name="Tian J."/>
            <person name="Zhou Y."/>
            <person name="Sheng Y."/>
            <person name="Liu T."/>
            <person name="Pan Y."/>
            <person name="Xia L."/>
            <person name="Li J."/>
            <person name="Zhao F."/>
            <person name="Cao W."/>
        </authorList>
    </citation>
    <scope>NUCLEOTIDE SEQUENCE</scope>
    <source>
        <strain evidence="1">Hyas-2018</strain>
    </source>
</reference>
<comment type="caution">
    <text evidence="1">The sequence shown here is derived from an EMBL/GenBank/DDBJ whole genome shotgun (WGS) entry which is preliminary data.</text>
</comment>
<evidence type="ECO:0000313" key="2">
    <source>
        <dbReference type="Proteomes" id="UP000821845"/>
    </source>
</evidence>
<keyword evidence="2" id="KW-1185">Reference proteome</keyword>
<protein>
    <submittedName>
        <fullName evidence="1">Uncharacterized protein</fullName>
    </submittedName>
</protein>
<proteinExistence type="predicted"/>
<organism evidence="1 2">
    <name type="scientific">Hyalomma asiaticum</name>
    <name type="common">Tick</name>
    <dbReference type="NCBI Taxonomy" id="266040"/>
    <lineage>
        <taxon>Eukaryota</taxon>
        <taxon>Metazoa</taxon>
        <taxon>Ecdysozoa</taxon>
        <taxon>Arthropoda</taxon>
        <taxon>Chelicerata</taxon>
        <taxon>Arachnida</taxon>
        <taxon>Acari</taxon>
        <taxon>Parasitiformes</taxon>
        <taxon>Ixodida</taxon>
        <taxon>Ixodoidea</taxon>
        <taxon>Ixodidae</taxon>
        <taxon>Hyalomminae</taxon>
        <taxon>Hyalomma</taxon>
    </lineage>
</organism>